<evidence type="ECO:0000259" key="11">
    <source>
        <dbReference type="PROSITE" id="PS50016"/>
    </source>
</evidence>
<dbReference type="InterPro" id="IPR011011">
    <property type="entry name" value="Znf_FYVE_PHD"/>
</dbReference>
<reference evidence="12" key="1">
    <citation type="submission" date="2021-01" db="UniProtKB">
        <authorList>
            <consortium name="EnsemblMetazoa"/>
        </authorList>
    </citation>
    <scope>IDENTIFICATION</scope>
</reference>
<keyword evidence="3" id="KW-0677">Repeat</keyword>
<dbReference type="RefSeq" id="XP_066916353.1">
    <property type="nucleotide sequence ID" value="XM_067060252.1"/>
</dbReference>
<evidence type="ECO:0000313" key="13">
    <source>
        <dbReference type="Proteomes" id="UP000594262"/>
    </source>
</evidence>
<dbReference type="CDD" id="cd15527">
    <property type="entry name" value="PHD2_KAT6A_6B"/>
    <property type="match status" value="1"/>
</dbReference>
<protein>
    <recommendedName>
        <fullName evidence="11">PHD-type domain-containing protein</fullName>
    </recommendedName>
</protein>
<dbReference type="PANTHER" id="PTHR45888">
    <property type="entry name" value="HL01030P-RELATED"/>
    <property type="match status" value="1"/>
</dbReference>
<dbReference type="FunFam" id="3.30.40.10:FF:000005">
    <property type="entry name" value="zinc finger protein isoform X1"/>
    <property type="match status" value="1"/>
</dbReference>
<dbReference type="InterPro" id="IPR013083">
    <property type="entry name" value="Znf_RING/FYVE/PHD"/>
</dbReference>
<keyword evidence="6" id="KW-0805">Transcription regulation</keyword>
<evidence type="ECO:0000256" key="3">
    <source>
        <dbReference type="ARBA" id="ARBA00022737"/>
    </source>
</evidence>
<evidence type="ECO:0000313" key="12">
    <source>
        <dbReference type="EnsemblMetazoa" id="CLYHEMP002304.1"/>
    </source>
</evidence>
<dbReference type="Pfam" id="PF00628">
    <property type="entry name" value="PHD"/>
    <property type="match status" value="1"/>
</dbReference>
<comment type="subcellular location">
    <subcellularLocation>
        <location evidence="1">Nucleus</location>
    </subcellularLocation>
</comment>
<dbReference type="PANTHER" id="PTHR45888:SF4">
    <property type="entry name" value="PHD FINGER PROTEIN 10"/>
    <property type="match status" value="1"/>
</dbReference>
<evidence type="ECO:0000256" key="6">
    <source>
        <dbReference type="ARBA" id="ARBA00023015"/>
    </source>
</evidence>
<dbReference type="SUPFAM" id="SSF57903">
    <property type="entry name" value="FYVE/PHD zinc finger"/>
    <property type="match status" value="2"/>
</dbReference>
<dbReference type="SMART" id="SM00249">
    <property type="entry name" value="PHD"/>
    <property type="match status" value="2"/>
</dbReference>
<feature type="region of interest" description="Disordered" evidence="10">
    <location>
        <begin position="1"/>
        <end position="36"/>
    </location>
</feature>
<dbReference type="InterPro" id="IPR019787">
    <property type="entry name" value="Znf_PHD-finger"/>
</dbReference>
<dbReference type="GO" id="GO:0005634">
    <property type="term" value="C:nucleus"/>
    <property type="evidence" value="ECO:0007669"/>
    <property type="project" value="UniProtKB-SubCell"/>
</dbReference>
<evidence type="ECO:0000256" key="10">
    <source>
        <dbReference type="SAM" id="MobiDB-lite"/>
    </source>
</evidence>
<accession>A0A7M5TUZ2</accession>
<organism evidence="12 13">
    <name type="scientific">Clytia hemisphaerica</name>
    <dbReference type="NCBI Taxonomy" id="252671"/>
    <lineage>
        <taxon>Eukaryota</taxon>
        <taxon>Metazoa</taxon>
        <taxon>Cnidaria</taxon>
        <taxon>Hydrozoa</taxon>
        <taxon>Hydroidolina</taxon>
        <taxon>Leptothecata</taxon>
        <taxon>Obeliida</taxon>
        <taxon>Clytiidae</taxon>
        <taxon>Clytia</taxon>
    </lineage>
</organism>
<keyword evidence="5" id="KW-0862">Zinc</keyword>
<keyword evidence="7" id="KW-0804">Transcription</keyword>
<dbReference type="GO" id="GO:0008270">
    <property type="term" value="F:zinc ion binding"/>
    <property type="evidence" value="ECO:0007669"/>
    <property type="project" value="UniProtKB-KW"/>
</dbReference>
<dbReference type="Gene3D" id="3.30.40.10">
    <property type="entry name" value="Zinc/RING finger domain, C3HC4 (zinc finger)"/>
    <property type="match status" value="1"/>
</dbReference>
<dbReference type="SUPFAM" id="SSF47769">
    <property type="entry name" value="SAM/Pointed domain"/>
    <property type="match status" value="1"/>
</dbReference>
<name>A0A7M5TUZ2_9CNID</name>
<dbReference type="GeneID" id="136803511"/>
<sequence length="603" mass="66314">MDESKLVEDEAMSEGELSEDESMQESPNAKSPPKISIQFSKHPKNVREFAAKIRKIERKIMLGLLTDVEESKLRSSKYFSQRFEKLLNLSSNNKKCNLYKLVTSISLNEPMIEELQKKKGALPLRKKIQNKINSLGLREKNVQEKVSSGTLSQNDVDSFLRDMYFNVNFGEVVLDHPPNSQQAEEASLAPLQQTEDLLCDYCQQNSKKNQFGQPEDLLICKDCSNKAHPSCLSYSQELVEQIRSDSSWQCIDCKACSICDGTGDPDTLLFCDACDKGYHMQCHTPKLEQTPSGKWACATCISKGKSVTSTSSTKQVLVIDDNDGSVGSSNDTKDELPTPQSSDDTMIAVNSITTVSSMEVMPIVSAPRRAVDPTPSASLQSSKVATPPIISVKPSNFVYHPSGLTYAPLPPGSSAVTLPPGHHPVSMPQPQFIPVNYMLPNGVPAAHQPPHGVPVQASRGVTPMIQPPPAHVVGTAPIPNQPTAAVAPQTQSVMGKGVRNDLSHILNPKVPLPDVRSSIRDDVLRALPTDVADWTVQNVAYYFKAHGYIHESKLLEEQEIDGRAMLLMSRNDCLTGLRIKLGPALKIYHMHIHKLQKKTDFLG</sequence>
<evidence type="ECO:0000256" key="9">
    <source>
        <dbReference type="PROSITE-ProRule" id="PRU00146"/>
    </source>
</evidence>
<dbReference type="OrthoDB" id="10004495at2759"/>
<dbReference type="Proteomes" id="UP000594262">
    <property type="component" value="Unplaced"/>
</dbReference>
<dbReference type="InterPro" id="IPR001660">
    <property type="entry name" value="SAM"/>
</dbReference>
<dbReference type="InterPro" id="IPR001965">
    <property type="entry name" value="Znf_PHD"/>
</dbReference>
<keyword evidence="13" id="KW-1185">Reference proteome</keyword>
<dbReference type="InterPro" id="IPR013761">
    <property type="entry name" value="SAM/pointed_sf"/>
</dbReference>
<evidence type="ECO:0000256" key="5">
    <source>
        <dbReference type="ARBA" id="ARBA00022833"/>
    </source>
</evidence>
<dbReference type="AlphaFoldDB" id="A0A7M5TUZ2"/>
<dbReference type="EnsemblMetazoa" id="CLYHEMT002304.1">
    <property type="protein sequence ID" value="CLYHEMP002304.1"/>
    <property type="gene ID" value="CLYHEMG002304"/>
</dbReference>
<evidence type="ECO:0000256" key="4">
    <source>
        <dbReference type="ARBA" id="ARBA00022771"/>
    </source>
</evidence>
<keyword evidence="4 9" id="KW-0863">Zinc-finger</keyword>
<keyword evidence="8" id="KW-0539">Nucleus</keyword>
<evidence type="ECO:0000256" key="8">
    <source>
        <dbReference type="ARBA" id="ARBA00023242"/>
    </source>
</evidence>
<evidence type="ECO:0000256" key="2">
    <source>
        <dbReference type="ARBA" id="ARBA00022723"/>
    </source>
</evidence>
<evidence type="ECO:0000256" key="7">
    <source>
        <dbReference type="ARBA" id="ARBA00023163"/>
    </source>
</evidence>
<dbReference type="SMART" id="SM00454">
    <property type="entry name" value="SAM"/>
    <property type="match status" value="1"/>
</dbReference>
<feature type="domain" description="PHD-type" evidence="11">
    <location>
        <begin position="196"/>
        <end position="256"/>
    </location>
</feature>
<keyword evidence="2" id="KW-0479">Metal-binding</keyword>
<feature type="region of interest" description="Disordered" evidence="10">
    <location>
        <begin position="320"/>
        <end position="343"/>
    </location>
</feature>
<evidence type="ECO:0000256" key="1">
    <source>
        <dbReference type="ARBA" id="ARBA00004123"/>
    </source>
</evidence>
<proteinExistence type="predicted"/>
<dbReference type="PROSITE" id="PS50016">
    <property type="entry name" value="ZF_PHD_2"/>
    <property type="match status" value="2"/>
</dbReference>
<feature type="compositionally biased region" description="Acidic residues" evidence="10">
    <location>
        <begin position="9"/>
        <end position="23"/>
    </location>
</feature>
<feature type="domain" description="PHD-type" evidence="11">
    <location>
        <begin position="253"/>
        <end position="303"/>
    </location>
</feature>
<dbReference type="Gene3D" id="1.10.150.50">
    <property type="entry name" value="Transcription Factor, Ets-1"/>
    <property type="match status" value="1"/>
</dbReference>